<keyword evidence="2" id="KW-1185">Reference proteome</keyword>
<proteinExistence type="predicted"/>
<evidence type="ECO:0000313" key="1">
    <source>
        <dbReference type="EMBL" id="TDZ23707.1"/>
    </source>
</evidence>
<evidence type="ECO:0000313" key="2">
    <source>
        <dbReference type="Proteomes" id="UP000014480"/>
    </source>
</evidence>
<reference evidence="2" key="1">
    <citation type="journal article" date="2013" name="New Phytol.">
        <title>Comparative genomic and transcriptomic analyses reveal the hemibiotrophic stage shift of Colletotrichum fungi.</title>
        <authorList>
            <person name="Gan P."/>
            <person name="Ikeda K."/>
            <person name="Irieda H."/>
            <person name="Narusaka M."/>
            <person name="O'Connell R.J."/>
            <person name="Narusaka Y."/>
            <person name="Takano Y."/>
            <person name="Kubo Y."/>
            <person name="Shirasu K."/>
        </authorList>
    </citation>
    <scope>NUCLEOTIDE SEQUENCE [LARGE SCALE GENOMIC DNA]</scope>
    <source>
        <strain evidence="2">104-T / ATCC 96160 / CBS 514.97 / LARS 414 / MAFF 240422</strain>
    </source>
</reference>
<name>A0A484G2F8_COLOR</name>
<sequence>MDSCNCGHNGHSISHQYTRTEIVLCLFVKPGISSPDGRPKVQAAHKSWVPTNGLYNLKNPFSFSAKKAYPLPRK</sequence>
<comment type="caution">
    <text evidence="1">The sequence shown here is derived from an EMBL/GenBank/DDBJ whole genome shotgun (WGS) entry which is preliminary data.</text>
</comment>
<dbReference type="AlphaFoldDB" id="A0A484G2F8"/>
<dbReference type="Proteomes" id="UP000014480">
    <property type="component" value="Unassembled WGS sequence"/>
</dbReference>
<organism evidence="1 2">
    <name type="scientific">Colletotrichum orbiculare (strain 104-T / ATCC 96160 / CBS 514.97 / LARS 414 / MAFF 240422)</name>
    <name type="common">Cucumber anthracnose fungus</name>
    <name type="synonym">Colletotrichum lagenarium</name>
    <dbReference type="NCBI Taxonomy" id="1213857"/>
    <lineage>
        <taxon>Eukaryota</taxon>
        <taxon>Fungi</taxon>
        <taxon>Dikarya</taxon>
        <taxon>Ascomycota</taxon>
        <taxon>Pezizomycotina</taxon>
        <taxon>Sordariomycetes</taxon>
        <taxon>Hypocreomycetidae</taxon>
        <taxon>Glomerellales</taxon>
        <taxon>Glomerellaceae</taxon>
        <taxon>Colletotrichum</taxon>
        <taxon>Colletotrichum orbiculare species complex</taxon>
    </lineage>
</organism>
<reference evidence="2" key="2">
    <citation type="journal article" date="2019" name="Mol. Plant Microbe Interact.">
        <title>Genome sequence resources for four phytopathogenic fungi from the Colletotrichum orbiculare species complex.</title>
        <authorList>
            <person name="Gan P."/>
            <person name="Tsushima A."/>
            <person name="Narusaka M."/>
            <person name="Narusaka Y."/>
            <person name="Takano Y."/>
            <person name="Kubo Y."/>
            <person name="Shirasu K."/>
        </authorList>
    </citation>
    <scope>GENOME REANNOTATION</scope>
    <source>
        <strain evidence="2">104-T / ATCC 96160 / CBS 514.97 / LARS 414 / MAFF 240422</strain>
    </source>
</reference>
<dbReference type="EMBL" id="AMCV02000005">
    <property type="protein sequence ID" value="TDZ23707.1"/>
    <property type="molecule type" value="Genomic_DNA"/>
</dbReference>
<protein>
    <submittedName>
        <fullName evidence="1">Uncharacterized protein</fullName>
    </submittedName>
</protein>
<gene>
    <name evidence="1" type="ORF">Cob_v002774</name>
</gene>
<accession>A0A484G2F8</accession>